<feature type="region of interest" description="Disordered" evidence="1">
    <location>
        <begin position="159"/>
        <end position="179"/>
    </location>
</feature>
<evidence type="ECO:0000256" key="1">
    <source>
        <dbReference type="SAM" id="MobiDB-lite"/>
    </source>
</evidence>
<dbReference type="Pfam" id="PF08368">
    <property type="entry name" value="FAST_2"/>
    <property type="match status" value="1"/>
</dbReference>
<dbReference type="AlphaFoldDB" id="U5EU15"/>
<dbReference type="SMART" id="SM00952">
    <property type="entry name" value="RAP"/>
    <property type="match status" value="1"/>
</dbReference>
<dbReference type="GO" id="GO:0044528">
    <property type="term" value="P:regulation of mitochondrial mRNA stability"/>
    <property type="evidence" value="ECO:0007669"/>
    <property type="project" value="InterPro"/>
</dbReference>
<feature type="compositionally biased region" description="Polar residues" evidence="1">
    <location>
        <begin position="159"/>
        <end position="177"/>
    </location>
</feature>
<organism evidence="3">
    <name type="scientific">Corethrella appendiculata</name>
    <dbReference type="NCBI Taxonomy" id="1370023"/>
    <lineage>
        <taxon>Eukaryota</taxon>
        <taxon>Metazoa</taxon>
        <taxon>Ecdysozoa</taxon>
        <taxon>Arthropoda</taxon>
        <taxon>Hexapoda</taxon>
        <taxon>Insecta</taxon>
        <taxon>Pterygota</taxon>
        <taxon>Neoptera</taxon>
        <taxon>Endopterygota</taxon>
        <taxon>Diptera</taxon>
        <taxon>Nematocera</taxon>
        <taxon>Culicoidea</taxon>
        <taxon>Chaoboridae</taxon>
        <taxon>Corethrella</taxon>
    </lineage>
</organism>
<name>U5EU15_9DIPT</name>
<dbReference type="PROSITE" id="PS51286">
    <property type="entry name" value="RAP"/>
    <property type="match status" value="1"/>
</dbReference>
<feature type="region of interest" description="Disordered" evidence="1">
    <location>
        <begin position="71"/>
        <end position="91"/>
    </location>
</feature>
<dbReference type="EMBL" id="GANO01004096">
    <property type="protein sequence ID" value="JAB55775.1"/>
    <property type="molecule type" value="mRNA"/>
</dbReference>
<dbReference type="InterPro" id="IPR010622">
    <property type="entry name" value="FAST_Leu-rich"/>
</dbReference>
<proteinExistence type="evidence at transcript level"/>
<dbReference type="InterPro" id="IPR013584">
    <property type="entry name" value="RAP"/>
</dbReference>
<evidence type="ECO:0000313" key="3">
    <source>
        <dbReference type="EMBL" id="JAB55775.1"/>
    </source>
</evidence>
<reference evidence="3" key="1">
    <citation type="journal article" date="2014" name="Insect Biochem. Mol. Biol.">
        <title>An insight into the sialome of the frog biting fly, Corethrella appendiculata.</title>
        <authorList>
            <person name="Ribeiro J.M.C."/>
            <person name="Chagas A.C."/>
            <person name="Pham V.M."/>
            <person name="Lounibos L.P."/>
            <person name="Calvo E."/>
        </authorList>
    </citation>
    <scope>NUCLEOTIDE SEQUENCE</scope>
    <source>
        <tissue evidence="3">Salivary glands</tissue>
    </source>
</reference>
<feature type="region of interest" description="Disordered" evidence="1">
    <location>
        <begin position="28"/>
        <end position="59"/>
    </location>
</feature>
<dbReference type="InterPro" id="IPR013579">
    <property type="entry name" value="FAST_2"/>
</dbReference>
<accession>U5EU15</accession>
<protein>
    <recommendedName>
        <fullName evidence="2">RAP domain-containing protein</fullName>
    </recommendedName>
</protein>
<sequence>MINLQRIARNVGVNIFKRNFSGPVSSFATKVGDESGKSKDSPSTTATTPQAPVAEKKQSKNPMIAAAFASLNDEQIQPTEEENKSTSSKLPTHELILNAKTVNGLLSISEKNGAISRPNALKIVSILAEWSSINKANLSDFENDPRFIKLCRILGRTPTTNSATQKRTNNDGNNANGPSRKISGFRTDDLNTVLGVTGDDEAAKLISTITLSQMVKVMSSLAQKKRRSTPLLRSLAYNISSNMNNLDLKQCGDLLYAMAVLNFPDPVLLTRICGDIQTELPKNKEKSSVVGSMLTSLGLLKYRNVETLDHLTEWIVKNMEICRPQDITSLFLTLATVNYQPTNLDELRILSQNVVENDLKKSIDWLNHIWSLVVLDLATEKQINSVLNSQFIEKLEREKIGKITPTIKMKLLNINAAANLFFPNYKGEKINDGNSIFLIPLTYNKEKQILVNGMLDALKSLLTSENYVHVNTDTKMGFAIDAECVLDTKGLPLPLNKDSKNGKRIAIMVQDFHDMCHGTHETINGLQNLSIKLLEKSNYHVLTVPYTEFNTSDKLLKRVQYLEKKLKEIIVVGSEASKKN</sequence>
<evidence type="ECO:0000259" key="2">
    <source>
        <dbReference type="PROSITE" id="PS51286"/>
    </source>
</evidence>
<feature type="domain" description="RAP" evidence="2">
    <location>
        <begin position="505"/>
        <end position="564"/>
    </location>
</feature>
<dbReference type="Pfam" id="PF06743">
    <property type="entry name" value="FAST_1"/>
    <property type="match status" value="1"/>
</dbReference>
<feature type="compositionally biased region" description="Basic and acidic residues" evidence="1">
    <location>
        <begin position="31"/>
        <end position="40"/>
    </location>
</feature>
<feature type="compositionally biased region" description="Low complexity" evidence="1">
    <location>
        <begin position="41"/>
        <end position="52"/>
    </location>
</feature>